<dbReference type="InParanoid" id="A0A3M0CMP8"/>
<evidence type="ECO:0000313" key="2">
    <source>
        <dbReference type="Proteomes" id="UP000271227"/>
    </source>
</evidence>
<evidence type="ECO:0000313" key="1">
    <source>
        <dbReference type="EMBL" id="RMB04513.1"/>
    </source>
</evidence>
<dbReference type="AlphaFoldDB" id="A0A3M0CMP8"/>
<dbReference type="Proteomes" id="UP000271227">
    <property type="component" value="Unassembled WGS sequence"/>
</dbReference>
<dbReference type="OrthoDB" id="7388866at2"/>
<comment type="caution">
    <text evidence="1">The sequence shown here is derived from an EMBL/GenBank/DDBJ whole genome shotgun (WGS) entry which is preliminary data.</text>
</comment>
<gene>
    <name evidence="1" type="ORF">BXY39_2777</name>
</gene>
<dbReference type="EMBL" id="REFR01000013">
    <property type="protein sequence ID" value="RMB04513.1"/>
    <property type="molecule type" value="Genomic_DNA"/>
</dbReference>
<protein>
    <recommendedName>
        <fullName evidence="3">DUF429 domain-containing protein</fullName>
    </recommendedName>
</protein>
<proteinExistence type="predicted"/>
<organism evidence="1 2">
    <name type="scientific">Eilatimonas milleporae</name>
    <dbReference type="NCBI Taxonomy" id="911205"/>
    <lineage>
        <taxon>Bacteria</taxon>
        <taxon>Pseudomonadati</taxon>
        <taxon>Pseudomonadota</taxon>
        <taxon>Alphaproteobacteria</taxon>
        <taxon>Kordiimonadales</taxon>
        <taxon>Kordiimonadaceae</taxon>
        <taxon>Eilatimonas</taxon>
    </lineage>
</organism>
<reference evidence="1 2" key="1">
    <citation type="submission" date="2018-10" db="EMBL/GenBank/DDBJ databases">
        <title>Genomic Encyclopedia of Archaeal and Bacterial Type Strains, Phase II (KMG-II): from individual species to whole genera.</title>
        <authorList>
            <person name="Goeker M."/>
        </authorList>
    </citation>
    <scope>NUCLEOTIDE SEQUENCE [LARGE SCALE GENOMIC DNA]</scope>
    <source>
        <strain evidence="1 2">DSM 25217</strain>
    </source>
</reference>
<sequence length="288" mass="31824">MGDFTHFVGIDWSGARKVGRNAIAVAVAEAHTRQVKLMDPPNGSWSRQRVLDWMVHGDWLPKGARALIGFDGAFSFPFLDHGRYLTELPMADTPHALWKEVERVCQDDADLFGGGFVDRYASNFFQGDIGRVNADYRRFRKTEILCKQQKFGAETVFHLVGASQVGKASLSLMRVLNMLADHEDIAIWPFDALDGARIAIVEIFCTVFVQTDGHKGKVRDHRTLSRLVESYGARLADGMGPVDKNDNAADALISAAGMMQAAGDPGYWNPPGLSPKVARTEGWVFGIR</sequence>
<accession>A0A3M0CMP8</accession>
<dbReference type="RefSeq" id="WP_121939445.1">
    <property type="nucleotide sequence ID" value="NZ_REFR01000013.1"/>
</dbReference>
<keyword evidence="2" id="KW-1185">Reference proteome</keyword>
<name>A0A3M0CMP8_9PROT</name>
<evidence type="ECO:0008006" key="3">
    <source>
        <dbReference type="Google" id="ProtNLM"/>
    </source>
</evidence>